<proteinExistence type="predicted"/>
<organism evidence="1 2">
    <name type="scientific">Panagrolaimus sp. ES5</name>
    <dbReference type="NCBI Taxonomy" id="591445"/>
    <lineage>
        <taxon>Eukaryota</taxon>
        <taxon>Metazoa</taxon>
        <taxon>Ecdysozoa</taxon>
        <taxon>Nematoda</taxon>
        <taxon>Chromadorea</taxon>
        <taxon>Rhabditida</taxon>
        <taxon>Tylenchina</taxon>
        <taxon>Panagrolaimomorpha</taxon>
        <taxon>Panagrolaimoidea</taxon>
        <taxon>Panagrolaimidae</taxon>
        <taxon>Panagrolaimus</taxon>
    </lineage>
</organism>
<name>A0AC34GJ99_9BILA</name>
<accession>A0AC34GJ99</accession>
<sequence>MDELELDDWILSGNENAIVYSRVEHWLHRMPETFADFIHFIMEDGTDLKLTNKHYIFRGDCSEVGKVVSIDRLNADMVYAEDVSSEQCLFVLKDGIDFVETRISKIEIVKEKGIYAPMTHNGNLVANKIFASCFNIINNSNMQLSLSQNLQDFANSAWAKLWLDESSKNDITEIELIPGLQTLVDLLKLIVPYKM</sequence>
<dbReference type="Proteomes" id="UP000887579">
    <property type="component" value="Unplaced"/>
</dbReference>
<reference evidence="2" key="1">
    <citation type="submission" date="2022-11" db="UniProtKB">
        <authorList>
            <consortium name="WormBaseParasite"/>
        </authorList>
    </citation>
    <scope>IDENTIFICATION</scope>
</reference>
<dbReference type="WBParaSite" id="ES5_v2.g29757.t1">
    <property type="protein sequence ID" value="ES5_v2.g29757.t1"/>
    <property type="gene ID" value="ES5_v2.g29757"/>
</dbReference>
<evidence type="ECO:0000313" key="1">
    <source>
        <dbReference type="Proteomes" id="UP000887579"/>
    </source>
</evidence>
<protein>
    <submittedName>
        <fullName evidence="2">Hint domain-containing protein</fullName>
    </submittedName>
</protein>
<evidence type="ECO:0000313" key="2">
    <source>
        <dbReference type="WBParaSite" id="ES5_v2.g29757.t1"/>
    </source>
</evidence>